<feature type="region of interest" description="Disordered" evidence="1">
    <location>
        <begin position="1"/>
        <end position="55"/>
    </location>
</feature>
<evidence type="ECO:0000256" key="1">
    <source>
        <dbReference type="SAM" id="MobiDB-lite"/>
    </source>
</evidence>
<evidence type="ECO:0000313" key="2">
    <source>
        <dbReference type="EMBL" id="KAF5319491.1"/>
    </source>
</evidence>
<accession>A0A8H5BA47</accession>
<gene>
    <name evidence="2" type="ORF">D9619_008420</name>
</gene>
<dbReference type="AlphaFoldDB" id="A0A8H5BA47"/>
<dbReference type="Proteomes" id="UP000567179">
    <property type="component" value="Unassembled WGS sequence"/>
</dbReference>
<feature type="compositionally biased region" description="Basic and acidic residues" evidence="1">
    <location>
        <begin position="1"/>
        <end position="11"/>
    </location>
</feature>
<comment type="caution">
    <text evidence="2">The sequence shown here is derived from an EMBL/GenBank/DDBJ whole genome shotgun (WGS) entry which is preliminary data.</text>
</comment>
<sequence length="113" mass="12449">MWHDTTQHEHYGYPPRATPPSLSQGDRDQLDLEDDSGAASAAQAEETPTPSHRVISPIPQSFILQLRLYTFTPGLSQAPRGIYGHPMQQVHARDLELLEGFAYNSYSSANAAA</sequence>
<evidence type="ECO:0000313" key="3">
    <source>
        <dbReference type="Proteomes" id="UP000567179"/>
    </source>
</evidence>
<protein>
    <submittedName>
        <fullName evidence="2">Uncharacterized protein</fullName>
    </submittedName>
</protein>
<proteinExistence type="predicted"/>
<reference evidence="2 3" key="1">
    <citation type="journal article" date="2020" name="ISME J.">
        <title>Uncovering the hidden diversity of litter-decomposition mechanisms in mushroom-forming fungi.</title>
        <authorList>
            <person name="Floudas D."/>
            <person name="Bentzer J."/>
            <person name="Ahren D."/>
            <person name="Johansson T."/>
            <person name="Persson P."/>
            <person name="Tunlid A."/>
        </authorList>
    </citation>
    <scope>NUCLEOTIDE SEQUENCE [LARGE SCALE GENOMIC DNA]</scope>
    <source>
        <strain evidence="2 3">CBS 101986</strain>
    </source>
</reference>
<keyword evidence="3" id="KW-1185">Reference proteome</keyword>
<name>A0A8H5BA47_9AGAR</name>
<organism evidence="2 3">
    <name type="scientific">Psilocybe cf. subviscida</name>
    <dbReference type="NCBI Taxonomy" id="2480587"/>
    <lineage>
        <taxon>Eukaryota</taxon>
        <taxon>Fungi</taxon>
        <taxon>Dikarya</taxon>
        <taxon>Basidiomycota</taxon>
        <taxon>Agaricomycotina</taxon>
        <taxon>Agaricomycetes</taxon>
        <taxon>Agaricomycetidae</taxon>
        <taxon>Agaricales</taxon>
        <taxon>Agaricineae</taxon>
        <taxon>Strophariaceae</taxon>
        <taxon>Psilocybe</taxon>
    </lineage>
</organism>
<dbReference type="EMBL" id="JAACJJ010000029">
    <property type="protein sequence ID" value="KAF5319491.1"/>
    <property type="molecule type" value="Genomic_DNA"/>
</dbReference>